<feature type="region of interest" description="Disordered" evidence="1">
    <location>
        <begin position="258"/>
        <end position="288"/>
    </location>
</feature>
<dbReference type="AlphaFoldDB" id="T0RAL5"/>
<gene>
    <name evidence="3" type="ORF">SDRG_15527</name>
</gene>
<dbReference type="Gene3D" id="3.40.50.10140">
    <property type="entry name" value="Toll/interleukin-1 receptor homology (TIR) domain"/>
    <property type="match status" value="1"/>
</dbReference>
<protein>
    <recommendedName>
        <fullName evidence="2">TIR domain-containing protein</fullName>
    </recommendedName>
</protein>
<dbReference type="InterPro" id="IPR035897">
    <property type="entry name" value="Toll_tir_struct_dom_sf"/>
</dbReference>
<evidence type="ECO:0000313" key="3">
    <source>
        <dbReference type="EMBL" id="EQC26587.1"/>
    </source>
</evidence>
<accession>T0RAL5</accession>
<reference evidence="3 4" key="1">
    <citation type="submission" date="2012-04" db="EMBL/GenBank/DDBJ databases">
        <title>The Genome Sequence of Saprolegnia declina VS20.</title>
        <authorList>
            <consortium name="The Broad Institute Genome Sequencing Platform"/>
            <person name="Russ C."/>
            <person name="Nusbaum C."/>
            <person name="Tyler B."/>
            <person name="van West P."/>
            <person name="Dieguez-Uribeondo J."/>
            <person name="de Bruijn I."/>
            <person name="Tripathy S."/>
            <person name="Jiang R."/>
            <person name="Young S.K."/>
            <person name="Zeng Q."/>
            <person name="Gargeya S."/>
            <person name="Fitzgerald M."/>
            <person name="Haas B."/>
            <person name="Abouelleil A."/>
            <person name="Alvarado L."/>
            <person name="Arachchi H.M."/>
            <person name="Berlin A."/>
            <person name="Chapman S.B."/>
            <person name="Goldberg J."/>
            <person name="Griggs A."/>
            <person name="Gujja S."/>
            <person name="Hansen M."/>
            <person name="Howarth C."/>
            <person name="Imamovic A."/>
            <person name="Larimer J."/>
            <person name="McCowen C."/>
            <person name="Montmayeur A."/>
            <person name="Murphy C."/>
            <person name="Neiman D."/>
            <person name="Pearson M."/>
            <person name="Priest M."/>
            <person name="Roberts A."/>
            <person name="Saif S."/>
            <person name="Shea T."/>
            <person name="Sisk P."/>
            <person name="Sykes S."/>
            <person name="Wortman J."/>
            <person name="Nusbaum C."/>
            <person name="Birren B."/>
        </authorList>
    </citation>
    <scope>NUCLEOTIDE SEQUENCE [LARGE SCALE GENOMIC DNA]</scope>
    <source>
        <strain evidence="3 4">VS20</strain>
    </source>
</reference>
<name>T0RAL5_SAPDV</name>
<dbReference type="eggNOG" id="ENOG502S1NJ">
    <property type="taxonomic scope" value="Eukaryota"/>
</dbReference>
<dbReference type="InterPro" id="IPR000157">
    <property type="entry name" value="TIR_dom"/>
</dbReference>
<dbReference type="RefSeq" id="XP_008619925.1">
    <property type="nucleotide sequence ID" value="XM_008621703.1"/>
</dbReference>
<sequence length="288" mass="31443">MPKFLYHVFLTHDWGTDEAGRDNHARVSKINDVLKANGLVTWFDADRMSGNIKKQMGHGIENSALVAVFITQRYMEKVNGANQNDNCQLEFNMAGNTQTAARLIPIVMEPRMKDQTKWKCEFKLTLGSLLYLDATSDANLLQFSNELSTKIKEMLAKTTLFPNQDDVLIEATKASPTMDVVHVEPPNTTPIVAAIHATLPVPPKKGPSGASAVVPVNNTYHSTLAVTQPAPPAWLSSGGDRLRLIKKSLFVVISALGSSSSSSSTDTTETPTPIPTPTPTPTQWSSLW</sequence>
<keyword evidence="4" id="KW-1185">Reference proteome</keyword>
<dbReference type="PANTHER" id="PTHR46270">
    <property type="entry name" value="ARMADILLO-TYPE FOLD-RELATED"/>
    <property type="match status" value="1"/>
</dbReference>
<dbReference type="SUPFAM" id="SSF52200">
    <property type="entry name" value="Toll/Interleukin receptor TIR domain"/>
    <property type="match status" value="1"/>
</dbReference>
<dbReference type="EMBL" id="JH767226">
    <property type="protein sequence ID" value="EQC26587.1"/>
    <property type="molecule type" value="Genomic_DNA"/>
</dbReference>
<dbReference type="Proteomes" id="UP000030762">
    <property type="component" value="Unassembled WGS sequence"/>
</dbReference>
<feature type="compositionally biased region" description="Low complexity" evidence="1">
    <location>
        <begin position="258"/>
        <end position="271"/>
    </location>
</feature>
<organism evidence="3 4">
    <name type="scientific">Saprolegnia diclina (strain VS20)</name>
    <dbReference type="NCBI Taxonomy" id="1156394"/>
    <lineage>
        <taxon>Eukaryota</taxon>
        <taxon>Sar</taxon>
        <taxon>Stramenopiles</taxon>
        <taxon>Oomycota</taxon>
        <taxon>Saprolegniomycetes</taxon>
        <taxon>Saprolegniales</taxon>
        <taxon>Saprolegniaceae</taxon>
        <taxon>Saprolegnia</taxon>
    </lineage>
</organism>
<dbReference type="GO" id="GO:0007165">
    <property type="term" value="P:signal transduction"/>
    <property type="evidence" value="ECO:0007669"/>
    <property type="project" value="InterPro"/>
</dbReference>
<dbReference type="InParanoid" id="T0RAL5"/>
<feature type="domain" description="TIR" evidence="2">
    <location>
        <begin position="21"/>
        <end position="136"/>
    </location>
</feature>
<dbReference type="GeneID" id="19956254"/>
<dbReference type="Pfam" id="PF13676">
    <property type="entry name" value="TIR_2"/>
    <property type="match status" value="1"/>
</dbReference>
<dbReference type="PANTHER" id="PTHR46270:SF2">
    <property type="entry name" value="TIR DOMAIN-CONTAINING PROTEIN"/>
    <property type="match status" value="1"/>
</dbReference>
<proteinExistence type="predicted"/>
<evidence type="ECO:0000259" key="2">
    <source>
        <dbReference type="Pfam" id="PF13676"/>
    </source>
</evidence>
<evidence type="ECO:0000256" key="1">
    <source>
        <dbReference type="SAM" id="MobiDB-lite"/>
    </source>
</evidence>
<dbReference type="VEuPathDB" id="FungiDB:SDRG_15527"/>
<evidence type="ECO:0000313" key="4">
    <source>
        <dbReference type="Proteomes" id="UP000030762"/>
    </source>
</evidence>
<dbReference type="OrthoDB" id="62085at2759"/>